<comment type="caution">
    <text evidence="1">The sequence shown here is derived from an EMBL/GenBank/DDBJ whole genome shotgun (WGS) entry which is preliminary data.</text>
</comment>
<evidence type="ECO:0008006" key="3">
    <source>
        <dbReference type="Google" id="ProtNLM"/>
    </source>
</evidence>
<dbReference type="PANTHER" id="PTHR33198:SF19">
    <property type="entry name" value="CCHC-TYPE DOMAIN-CONTAINING PROTEIN"/>
    <property type="match status" value="1"/>
</dbReference>
<dbReference type="Proteomes" id="UP000821837">
    <property type="component" value="Chromosome 1"/>
</dbReference>
<protein>
    <recommendedName>
        <fullName evidence="3">Tick transposon</fullName>
    </recommendedName>
</protein>
<sequence>MPLYKRLELFEGGGSAWWSKEEQVHMFFQANDTLEEKQRDIFLASCRTQAFSLLLDLLKPATPHTKTLSELLTTLHSHFSPASSTLMERFRFNNRSRREGESLGQFVAALRGLVSSWAYGNQPGSLLRDHFVCGINNPTMQI</sequence>
<dbReference type="VEuPathDB" id="VectorBase:RSAN_028180"/>
<reference evidence="1" key="1">
    <citation type="journal article" date="2020" name="Cell">
        <title>Large-Scale Comparative Analyses of Tick Genomes Elucidate Their Genetic Diversity and Vector Capacities.</title>
        <authorList>
            <consortium name="Tick Genome and Microbiome Consortium (TIGMIC)"/>
            <person name="Jia N."/>
            <person name="Wang J."/>
            <person name="Shi W."/>
            <person name="Du L."/>
            <person name="Sun Y."/>
            <person name="Zhan W."/>
            <person name="Jiang J.F."/>
            <person name="Wang Q."/>
            <person name="Zhang B."/>
            <person name="Ji P."/>
            <person name="Bell-Sakyi L."/>
            <person name="Cui X.M."/>
            <person name="Yuan T.T."/>
            <person name="Jiang B.G."/>
            <person name="Yang W.F."/>
            <person name="Lam T.T."/>
            <person name="Chang Q.C."/>
            <person name="Ding S.J."/>
            <person name="Wang X.J."/>
            <person name="Zhu J.G."/>
            <person name="Ruan X.D."/>
            <person name="Zhao L."/>
            <person name="Wei J.T."/>
            <person name="Ye R.Z."/>
            <person name="Que T.C."/>
            <person name="Du C.H."/>
            <person name="Zhou Y.H."/>
            <person name="Cheng J.X."/>
            <person name="Dai P.F."/>
            <person name="Guo W.B."/>
            <person name="Han X.H."/>
            <person name="Huang E.J."/>
            <person name="Li L.F."/>
            <person name="Wei W."/>
            <person name="Gao Y.C."/>
            <person name="Liu J.Z."/>
            <person name="Shao H.Z."/>
            <person name="Wang X."/>
            <person name="Wang C.C."/>
            <person name="Yang T.C."/>
            <person name="Huo Q.B."/>
            <person name="Li W."/>
            <person name="Chen H.Y."/>
            <person name="Chen S.E."/>
            <person name="Zhou L.G."/>
            <person name="Ni X.B."/>
            <person name="Tian J.H."/>
            <person name="Sheng Y."/>
            <person name="Liu T."/>
            <person name="Pan Y.S."/>
            <person name="Xia L.Y."/>
            <person name="Li J."/>
            <person name="Zhao F."/>
            <person name="Cao W.C."/>
        </authorList>
    </citation>
    <scope>NUCLEOTIDE SEQUENCE</scope>
    <source>
        <strain evidence="1">Rsan-2018</strain>
    </source>
</reference>
<keyword evidence="2" id="KW-1185">Reference proteome</keyword>
<gene>
    <name evidence="1" type="ORF">HPB52_008819</name>
</gene>
<reference evidence="1" key="2">
    <citation type="submission" date="2021-09" db="EMBL/GenBank/DDBJ databases">
        <authorList>
            <person name="Jia N."/>
            <person name="Wang J."/>
            <person name="Shi W."/>
            <person name="Du L."/>
            <person name="Sun Y."/>
            <person name="Zhan W."/>
            <person name="Jiang J."/>
            <person name="Wang Q."/>
            <person name="Zhang B."/>
            <person name="Ji P."/>
            <person name="Sakyi L.B."/>
            <person name="Cui X."/>
            <person name="Yuan T."/>
            <person name="Jiang B."/>
            <person name="Yang W."/>
            <person name="Lam T.T.-Y."/>
            <person name="Chang Q."/>
            <person name="Ding S."/>
            <person name="Wang X."/>
            <person name="Zhu J."/>
            <person name="Ruan X."/>
            <person name="Zhao L."/>
            <person name="Wei J."/>
            <person name="Que T."/>
            <person name="Du C."/>
            <person name="Cheng J."/>
            <person name="Dai P."/>
            <person name="Han X."/>
            <person name="Huang E."/>
            <person name="Gao Y."/>
            <person name="Liu J."/>
            <person name="Shao H."/>
            <person name="Ye R."/>
            <person name="Li L."/>
            <person name="Wei W."/>
            <person name="Wang X."/>
            <person name="Wang C."/>
            <person name="Huo Q."/>
            <person name="Li W."/>
            <person name="Guo W."/>
            <person name="Chen H."/>
            <person name="Chen S."/>
            <person name="Zhou L."/>
            <person name="Zhou L."/>
            <person name="Ni X."/>
            <person name="Tian J."/>
            <person name="Zhou Y."/>
            <person name="Sheng Y."/>
            <person name="Liu T."/>
            <person name="Pan Y."/>
            <person name="Xia L."/>
            <person name="Li J."/>
            <person name="Zhao F."/>
            <person name="Cao W."/>
        </authorList>
    </citation>
    <scope>NUCLEOTIDE SEQUENCE</scope>
    <source>
        <strain evidence="1">Rsan-2018</strain>
        <tissue evidence="1">Larvae</tissue>
    </source>
</reference>
<organism evidence="1 2">
    <name type="scientific">Rhipicephalus sanguineus</name>
    <name type="common">Brown dog tick</name>
    <name type="synonym">Ixodes sanguineus</name>
    <dbReference type="NCBI Taxonomy" id="34632"/>
    <lineage>
        <taxon>Eukaryota</taxon>
        <taxon>Metazoa</taxon>
        <taxon>Ecdysozoa</taxon>
        <taxon>Arthropoda</taxon>
        <taxon>Chelicerata</taxon>
        <taxon>Arachnida</taxon>
        <taxon>Acari</taxon>
        <taxon>Parasitiformes</taxon>
        <taxon>Ixodida</taxon>
        <taxon>Ixodoidea</taxon>
        <taxon>Ixodidae</taxon>
        <taxon>Rhipicephalinae</taxon>
        <taxon>Rhipicephalus</taxon>
        <taxon>Rhipicephalus</taxon>
    </lineage>
</organism>
<dbReference type="PANTHER" id="PTHR33198">
    <property type="entry name" value="ANK_REP_REGION DOMAIN-CONTAINING PROTEIN-RELATED"/>
    <property type="match status" value="1"/>
</dbReference>
<evidence type="ECO:0000313" key="1">
    <source>
        <dbReference type="EMBL" id="KAH7983023.1"/>
    </source>
</evidence>
<accession>A0A9D4QIK7</accession>
<dbReference type="EMBL" id="JABSTV010001245">
    <property type="protein sequence ID" value="KAH7983023.1"/>
    <property type="molecule type" value="Genomic_DNA"/>
</dbReference>
<proteinExistence type="predicted"/>
<dbReference type="AlphaFoldDB" id="A0A9D4QIK7"/>
<name>A0A9D4QIK7_RHISA</name>
<evidence type="ECO:0000313" key="2">
    <source>
        <dbReference type="Proteomes" id="UP000821837"/>
    </source>
</evidence>